<comment type="similarity">
    <text evidence="2 7">Belongs to the PanB family.</text>
</comment>
<organism evidence="8 9">
    <name type="scientific">Panicum miliaceum</name>
    <name type="common">Proso millet</name>
    <name type="synonym">Broomcorn millet</name>
    <dbReference type="NCBI Taxonomy" id="4540"/>
    <lineage>
        <taxon>Eukaryota</taxon>
        <taxon>Viridiplantae</taxon>
        <taxon>Streptophyta</taxon>
        <taxon>Embryophyta</taxon>
        <taxon>Tracheophyta</taxon>
        <taxon>Spermatophyta</taxon>
        <taxon>Magnoliopsida</taxon>
        <taxon>Liliopsida</taxon>
        <taxon>Poales</taxon>
        <taxon>Poaceae</taxon>
        <taxon>PACMAD clade</taxon>
        <taxon>Panicoideae</taxon>
        <taxon>Panicodae</taxon>
        <taxon>Paniceae</taxon>
        <taxon>Panicinae</taxon>
        <taxon>Panicum</taxon>
        <taxon>Panicum sect. Panicum</taxon>
    </lineage>
</organism>
<keyword evidence="9" id="KW-1185">Reference proteome</keyword>
<dbReference type="CDD" id="cd06557">
    <property type="entry name" value="KPHMT-like"/>
    <property type="match status" value="1"/>
</dbReference>
<comment type="function">
    <text evidence="7">Catalyzes the reversible reaction in which hydroxymethyl group from 5,10-methylenetetrahydrofolate is transferred onto alpha-ketoisovalerate to form ketopantoate.</text>
</comment>
<dbReference type="GO" id="GO:0005739">
    <property type="term" value="C:mitochondrion"/>
    <property type="evidence" value="ECO:0007669"/>
    <property type="project" value="TreeGrafter"/>
</dbReference>
<dbReference type="InterPro" id="IPR015813">
    <property type="entry name" value="Pyrv/PenolPyrv_kinase-like_dom"/>
</dbReference>
<evidence type="ECO:0000256" key="1">
    <source>
        <dbReference type="ARBA" id="ARBA00005033"/>
    </source>
</evidence>
<dbReference type="Proteomes" id="UP000275267">
    <property type="component" value="Unassembled WGS sequence"/>
</dbReference>
<keyword evidence="5 7" id="KW-0808">Transferase</keyword>
<dbReference type="InterPro" id="IPR040442">
    <property type="entry name" value="Pyrv_kinase-like_dom_sf"/>
</dbReference>
<dbReference type="GO" id="GO:0015940">
    <property type="term" value="P:pantothenate biosynthetic process"/>
    <property type="evidence" value="ECO:0007669"/>
    <property type="project" value="UniProtKB-UniPathway"/>
</dbReference>
<dbReference type="EMBL" id="PQIB02000010">
    <property type="protein sequence ID" value="RLM91200.1"/>
    <property type="molecule type" value="Genomic_DNA"/>
</dbReference>
<dbReference type="SUPFAM" id="SSF51621">
    <property type="entry name" value="Phosphoenolpyruvate/pyruvate domain"/>
    <property type="match status" value="1"/>
</dbReference>
<evidence type="ECO:0000256" key="6">
    <source>
        <dbReference type="ARBA" id="ARBA00049172"/>
    </source>
</evidence>
<dbReference type="PANTHER" id="PTHR20881">
    <property type="entry name" value="3-METHYL-2-OXOBUTANOATE HYDROXYMETHYLTRANSFERASE"/>
    <property type="match status" value="1"/>
</dbReference>
<proteinExistence type="inferred from homology"/>
<reference evidence="9" key="1">
    <citation type="journal article" date="2019" name="Nat. Commun.">
        <title>The genome of broomcorn millet.</title>
        <authorList>
            <person name="Zou C."/>
            <person name="Miki D."/>
            <person name="Li D."/>
            <person name="Tang Q."/>
            <person name="Xiao L."/>
            <person name="Rajput S."/>
            <person name="Deng P."/>
            <person name="Jia W."/>
            <person name="Huang R."/>
            <person name="Zhang M."/>
            <person name="Sun Y."/>
            <person name="Hu J."/>
            <person name="Fu X."/>
            <person name="Schnable P.S."/>
            <person name="Li F."/>
            <person name="Zhang H."/>
            <person name="Feng B."/>
            <person name="Zhu X."/>
            <person name="Liu R."/>
            <person name="Schnable J.C."/>
            <person name="Zhu J.-K."/>
            <person name="Zhang H."/>
        </authorList>
    </citation>
    <scope>NUCLEOTIDE SEQUENCE [LARGE SCALE GENOMIC DNA]</scope>
</reference>
<dbReference type="UniPathway" id="UPA00028">
    <property type="reaction ID" value="UER00003"/>
</dbReference>
<dbReference type="FunFam" id="3.20.20.60:FF:000003">
    <property type="entry name" value="3-methyl-2-oxobutanoate hydroxymethyltransferase"/>
    <property type="match status" value="1"/>
</dbReference>
<dbReference type="OrthoDB" id="425211at2759"/>
<evidence type="ECO:0000256" key="7">
    <source>
        <dbReference type="RuleBase" id="RU362100"/>
    </source>
</evidence>
<dbReference type="EC" id="2.1.2.11" evidence="3 7"/>
<gene>
    <name evidence="8" type="ORF">C2845_PM08G00880</name>
</gene>
<evidence type="ECO:0000256" key="5">
    <source>
        <dbReference type="ARBA" id="ARBA00022679"/>
    </source>
</evidence>
<protein>
    <recommendedName>
        <fullName evidence="3 7">3-methyl-2-oxobutanoate hydroxymethyltransferase</fullName>
        <ecNumber evidence="3 7">2.1.2.11</ecNumber>
    </recommendedName>
</protein>
<dbReference type="GO" id="GO:0003864">
    <property type="term" value="F:3-methyl-2-oxobutanoate hydroxymethyltransferase activity"/>
    <property type="evidence" value="ECO:0007669"/>
    <property type="project" value="UniProtKB-EC"/>
</dbReference>
<dbReference type="Gene3D" id="3.20.20.60">
    <property type="entry name" value="Phosphoenolpyruvate-binding domains"/>
    <property type="match status" value="1"/>
</dbReference>
<evidence type="ECO:0000256" key="2">
    <source>
        <dbReference type="ARBA" id="ARBA00008676"/>
    </source>
</evidence>
<sequence length="222" mass="22914">MVANGHGNTLPISLDLMLEHCRAVVRAAPRPLIVGDLPFGSYESSAAQAVESAVRLVKEGGVDAVKMEGGAPSRVSAARAIVEAGIAVTGHVGLTPQAISVLGGFRVQGKTVVEAALALQEAGCFAVVLECVPSPVAAAATQALQIPTIGIGAGSLCSGQVLVYHDLLGMFQSPDHSKVAPKFCKQFGNVGAVITKALTEYREEVEARSFPDAICTPYKMSC</sequence>
<evidence type="ECO:0000256" key="3">
    <source>
        <dbReference type="ARBA" id="ARBA00012618"/>
    </source>
</evidence>
<dbReference type="AlphaFoldDB" id="A0A3L6QWA8"/>
<dbReference type="GO" id="GO:0000287">
    <property type="term" value="F:magnesium ion binding"/>
    <property type="evidence" value="ECO:0007669"/>
    <property type="project" value="TreeGrafter"/>
</dbReference>
<dbReference type="PANTHER" id="PTHR20881:SF0">
    <property type="entry name" value="3-METHYL-2-OXOBUTANOATE HYDROXYMETHYLTRANSFERASE"/>
    <property type="match status" value="1"/>
</dbReference>
<comment type="caution">
    <text evidence="8">The sequence shown here is derived from an EMBL/GenBank/DDBJ whole genome shotgun (WGS) entry which is preliminary data.</text>
</comment>
<dbReference type="InterPro" id="IPR003700">
    <property type="entry name" value="Pantoate_hydroxy_MeTrfase"/>
</dbReference>
<evidence type="ECO:0000313" key="8">
    <source>
        <dbReference type="EMBL" id="RLM91200.1"/>
    </source>
</evidence>
<evidence type="ECO:0000313" key="9">
    <source>
        <dbReference type="Proteomes" id="UP000275267"/>
    </source>
</evidence>
<dbReference type="GO" id="GO:0015979">
    <property type="term" value="P:photosynthesis"/>
    <property type="evidence" value="ECO:0007669"/>
    <property type="project" value="UniProtKB-KW"/>
</dbReference>
<evidence type="ECO:0000256" key="4">
    <source>
        <dbReference type="ARBA" id="ARBA00022531"/>
    </source>
</evidence>
<dbReference type="Pfam" id="PF02548">
    <property type="entry name" value="Pantoate_transf"/>
    <property type="match status" value="1"/>
</dbReference>
<comment type="pathway">
    <text evidence="1 7">Cofactor biosynthesis; (R)-pantothenate biosynthesis; (R)-pantoate from 3-methyl-2-oxobutanoate: step 1/2.</text>
</comment>
<accession>A0A3L6QWA8</accession>
<dbReference type="STRING" id="4540.A0A3L6QWA8"/>
<keyword evidence="4" id="KW-0602">Photosynthesis</keyword>
<dbReference type="NCBIfam" id="TIGR00222">
    <property type="entry name" value="panB"/>
    <property type="match status" value="1"/>
</dbReference>
<name>A0A3L6QWA8_PANMI</name>
<comment type="catalytic activity">
    <reaction evidence="6 7">
        <text>(6R)-5,10-methylene-5,6,7,8-tetrahydrofolate + 3-methyl-2-oxobutanoate + H2O = 2-dehydropantoate + (6S)-5,6,7,8-tetrahydrofolate</text>
        <dbReference type="Rhea" id="RHEA:11824"/>
        <dbReference type="ChEBI" id="CHEBI:11561"/>
        <dbReference type="ChEBI" id="CHEBI:11851"/>
        <dbReference type="ChEBI" id="CHEBI:15377"/>
        <dbReference type="ChEBI" id="CHEBI:15636"/>
        <dbReference type="ChEBI" id="CHEBI:57453"/>
        <dbReference type="EC" id="2.1.2.11"/>
    </reaction>
</comment>
<keyword evidence="7" id="KW-0566">Pantothenate biosynthesis</keyword>